<evidence type="ECO:0000313" key="1">
    <source>
        <dbReference type="EMBL" id="RUA22448.1"/>
    </source>
</evidence>
<dbReference type="Gene3D" id="3.30.450.170">
    <property type="entry name" value="Two-component histidine kinase, sensor domain"/>
    <property type="match status" value="1"/>
</dbReference>
<proteinExistence type="predicted"/>
<dbReference type="InterPro" id="IPR038428">
    <property type="entry name" value="HK_sensor_dom_sf"/>
</dbReference>
<dbReference type="EMBL" id="RXHI01000016">
    <property type="protein sequence ID" value="RUA22448.1"/>
    <property type="molecule type" value="Genomic_DNA"/>
</dbReference>
<sequence>MAGSGVCSPAPARRLRIGRSEEWKIHLYFEENPIMETTFADGQ</sequence>
<reference evidence="1" key="1">
    <citation type="submission" date="2018-12" db="EMBL/GenBank/DDBJ databases">
        <authorList>
            <person name="Jadhav K."/>
            <person name="Kushwaha B."/>
            <person name="Jadhav I."/>
        </authorList>
    </citation>
    <scope>NUCLEOTIDE SEQUENCE [LARGE SCALE GENOMIC DNA]</scope>
    <source>
        <strain evidence="1">SBS 10</strain>
    </source>
</reference>
<protein>
    <submittedName>
        <fullName evidence="1">Uncharacterized protein</fullName>
    </submittedName>
</protein>
<name>A0A432JIX9_9GAMM</name>
<organism evidence="1">
    <name type="scientific">Billgrantia gudaonensis</name>
    <dbReference type="NCBI Taxonomy" id="376427"/>
    <lineage>
        <taxon>Bacteria</taxon>
        <taxon>Pseudomonadati</taxon>
        <taxon>Pseudomonadota</taxon>
        <taxon>Gammaproteobacteria</taxon>
        <taxon>Oceanospirillales</taxon>
        <taxon>Halomonadaceae</taxon>
        <taxon>Billgrantia</taxon>
    </lineage>
</organism>
<dbReference type="AlphaFoldDB" id="A0A432JIX9"/>
<comment type="caution">
    <text evidence="1">The sequence shown here is derived from an EMBL/GenBank/DDBJ whole genome shotgun (WGS) entry which is preliminary data.</text>
</comment>
<gene>
    <name evidence="1" type="ORF">DSL92_05655</name>
</gene>
<accession>A0A432JIX9</accession>